<evidence type="ECO:0000313" key="3">
    <source>
        <dbReference type="Proteomes" id="UP000887116"/>
    </source>
</evidence>
<evidence type="ECO:0000259" key="1">
    <source>
        <dbReference type="SMART" id="SM01100"/>
    </source>
</evidence>
<dbReference type="OrthoDB" id="6420502at2759"/>
<protein>
    <submittedName>
        <fullName evidence="2">Alpha-tocopherol transfer protein-like</fullName>
    </submittedName>
</protein>
<dbReference type="InterPro" id="IPR036273">
    <property type="entry name" value="CRAL/TRIO_N_dom_sf"/>
</dbReference>
<dbReference type="SUPFAM" id="SSF46938">
    <property type="entry name" value="CRAL/TRIO N-terminal domain"/>
    <property type="match status" value="1"/>
</dbReference>
<accession>A0A8X6K297</accession>
<proteinExistence type="predicted"/>
<dbReference type="Proteomes" id="UP000887116">
    <property type="component" value="Unassembled WGS sequence"/>
</dbReference>
<gene>
    <name evidence="2" type="primary">TTPAL_14</name>
    <name evidence="2" type="ORF">TNCT_4931</name>
</gene>
<dbReference type="EMBL" id="BMAO01028784">
    <property type="protein sequence ID" value="GFR27426.1"/>
    <property type="molecule type" value="Genomic_DNA"/>
</dbReference>
<dbReference type="PANTHER" id="PTHR10174">
    <property type="entry name" value="ALPHA-TOCOPHEROL TRANSFER PROTEIN-RELATED"/>
    <property type="match status" value="1"/>
</dbReference>
<feature type="non-terminal residue" evidence="2">
    <location>
        <position position="1"/>
    </location>
</feature>
<evidence type="ECO:0000313" key="2">
    <source>
        <dbReference type="EMBL" id="GFR27426.1"/>
    </source>
</evidence>
<dbReference type="Pfam" id="PF03765">
    <property type="entry name" value="CRAL_TRIO_N"/>
    <property type="match status" value="1"/>
</dbReference>
<reference evidence="2" key="1">
    <citation type="submission" date="2020-07" db="EMBL/GenBank/DDBJ databases">
        <title>Multicomponent nature underlies the extraordinary mechanical properties of spider dragline silk.</title>
        <authorList>
            <person name="Kono N."/>
            <person name="Nakamura H."/>
            <person name="Mori M."/>
            <person name="Yoshida Y."/>
            <person name="Ohtoshi R."/>
            <person name="Malay A.D."/>
            <person name="Moran D.A.P."/>
            <person name="Tomita M."/>
            <person name="Numata K."/>
            <person name="Arakawa K."/>
        </authorList>
    </citation>
    <scope>NUCLEOTIDE SEQUENCE</scope>
</reference>
<dbReference type="PANTHER" id="PTHR10174:SF130">
    <property type="entry name" value="ALPHA-TOCOPHEROL TRANSFER PROTEIN-LIKE"/>
    <property type="match status" value="1"/>
</dbReference>
<dbReference type="GO" id="GO:0016020">
    <property type="term" value="C:membrane"/>
    <property type="evidence" value="ECO:0007669"/>
    <property type="project" value="TreeGrafter"/>
</dbReference>
<dbReference type="GO" id="GO:1902936">
    <property type="term" value="F:phosphatidylinositol bisphosphate binding"/>
    <property type="evidence" value="ECO:0007669"/>
    <property type="project" value="TreeGrafter"/>
</dbReference>
<dbReference type="AlphaFoldDB" id="A0A8X6K297"/>
<comment type="caution">
    <text evidence="2">The sequence shown here is derived from an EMBL/GenBank/DDBJ whole genome shotgun (WGS) entry which is preliminary data.</text>
</comment>
<feature type="domain" description="CRAL/TRIO N-terminal" evidence="1">
    <location>
        <begin position="52"/>
        <end position="77"/>
    </location>
</feature>
<sequence length="122" mass="14372">MDLIPFWQKELIPEVIKKAELDLGETPAVKEQALEELRKLIVSEEGFQIPTDDSFLLRFLRAKKYDVNRSFKCLKNYYHLKSTSPEMFNKTPFEVKDLLEKNIYYVARKRGYRGEGVLVVLI</sequence>
<dbReference type="InterPro" id="IPR011074">
    <property type="entry name" value="CRAL/TRIO_N_dom"/>
</dbReference>
<dbReference type="Gene3D" id="1.10.8.20">
    <property type="entry name" value="N-terminal domain of phosphatidylinositol transfer protein sec14p"/>
    <property type="match status" value="1"/>
</dbReference>
<name>A0A8X6K297_TRICU</name>
<dbReference type="SMART" id="SM01100">
    <property type="entry name" value="CRAL_TRIO_N"/>
    <property type="match status" value="1"/>
</dbReference>
<keyword evidence="3" id="KW-1185">Reference proteome</keyword>
<organism evidence="2 3">
    <name type="scientific">Trichonephila clavata</name>
    <name type="common">Joro spider</name>
    <name type="synonym">Nephila clavata</name>
    <dbReference type="NCBI Taxonomy" id="2740835"/>
    <lineage>
        <taxon>Eukaryota</taxon>
        <taxon>Metazoa</taxon>
        <taxon>Ecdysozoa</taxon>
        <taxon>Arthropoda</taxon>
        <taxon>Chelicerata</taxon>
        <taxon>Arachnida</taxon>
        <taxon>Araneae</taxon>
        <taxon>Araneomorphae</taxon>
        <taxon>Entelegynae</taxon>
        <taxon>Araneoidea</taxon>
        <taxon>Nephilidae</taxon>
        <taxon>Trichonephila</taxon>
    </lineage>
</organism>